<evidence type="ECO:0000313" key="8">
    <source>
        <dbReference type="Proteomes" id="UP001432216"/>
    </source>
</evidence>
<dbReference type="PROSITE" id="PS50082">
    <property type="entry name" value="WD_REPEATS_2"/>
    <property type="match status" value="2"/>
</dbReference>
<dbReference type="Gene3D" id="2.130.10.10">
    <property type="entry name" value="YVTN repeat-like/Quinoprotein amine dehydrogenase"/>
    <property type="match status" value="1"/>
</dbReference>
<dbReference type="InterPro" id="IPR015943">
    <property type="entry name" value="WD40/YVTN_repeat-like_dom_sf"/>
</dbReference>
<feature type="compositionally biased region" description="Basic and acidic residues" evidence="5">
    <location>
        <begin position="1003"/>
        <end position="1017"/>
    </location>
</feature>
<feature type="domain" description="RING-type" evidence="6">
    <location>
        <begin position="1225"/>
        <end position="1269"/>
    </location>
</feature>
<dbReference type="GeneID" id="89987294"/>
<evidence type="ECO:0000256" key="3">
    <source>
        <dbReference type="PROSITE-ProRule" id="PRU00175"/>
    </source>
</evidence>
<feature type="compositionally biased region" description="Polar residues" evidence="5">
    <location>
        <begin position="1058"/>
        <end position="1073"/>
    </location>
</feature>
<evidence type="ECO:0000259" key="6">
    <source>
        <dbReference type="PROSITE" id="PS50089"/>
    </source>
</evidence>
<accession>A0ABZ2ALB6</accession>
<keyword evidence="1 4" id="KW-0853">WD repeat</keyword>
<evidence type="ECO:0000256" key="2">
    <source>
        <dbReference type="ARBA" id="ARBA00022737"/>
    </source>
</evidence>
<feature type="compositionally biased region" description="Polar residues" evidence="5">
    <location>
        <begin position="525"/>
        <end position="537"/>
    </location>
</feature>
<protein>
    <recommendedName>
        <fullName evidence="6">RING-type domain-containing protein</fullName>
    </recommendedName>
</protein>
<dbReference type="SUPFAM" id="SSF50978">
    <property type="entry name" value="WD40 repeat-like"/>
    <property type="match status" value="1"/>
</dbReference>
<sequence length="1420" mass="156691">MHPANVPLPASPALTSSRRSSTSSGPFHPSPLTALYPAPRPPPPTHTHTHTHSPAFRPQGEDPFREGATISVNQPVGSISISPCSRDVCLASRMGLYILDLANLNNAPRFVPQGGAWQIADVQWSPHPATSNLILSTSSQKLLVWDLAAPRPLFKSFDAHSRAITDINWHALNPNLMATVSMDAGIRGWDLRCFDRPVMRLCDWGAAGTQVKWNRRHDHLIATAHGKIVHIWDDRKGSLPVTTIHAHDAKIYGIDWDRQYRHKLVTCSLDKTIKFWTVPELGGDASDSSVVYHSSLPALSTPSHTIPTHYPVWRARNLPFGRGVLSLPQRGEKALEMFGMDDPAPVERFAGHENVVKDFVWRMRGGNDSAFDDREFQLVTWSKDRTLRIWPVSREAEERVGWQYGAPIEMLVSRRGAPDVTYTKEPSNTDIDTPRLLPPLLPLTVCHHHPNTPSNLTRQKCVRPVGETQQGMTRGGNKVRRMDQLEWLTKVVKNAPSPDSSSLLSSRMTSVSRTRRPPASRAASQLGSRSESAEGTQEWKSLKDEVVAVSRMYPRPKINFEKIDLAHHKLTISMQGPWANGDRQAFMRIHWSFPQNYPFGPEIPTFELERNPTVSPIIRQTIVTNIKEIRAHNKQCLVETTGYLLGLHERQGRRRGMDEESDSESERGEETNRRDDIVPEAMLRKTCGATFGPNGQLVCFFPKQVTIPRTRNFSRSPSITRENPSPMLKAISALTRLQNPHQRAVLHRYKPRTRRLDPISSPAPPPPPPPAGSTMTIHDVSYLGQPNAHLAMMYGMSVEANMSFALEAKRLDHADVWATVRGILADPPPPYTRLPQLVENQESVVRRERMVWEKGMERKKRVVDRLFTNLMAERDVQMLALLSCILLEYTRSMYIPPPAESVTNHSPLQDYFNLRFPLPPHNITPVRRRTASSVIPVSPTNSLSFRTPGWSQILNPSSISLRGALTPKDHTSFIDLPFSRTALSTSYEEHSSSDTGLAIPTSKRSDSPKPIQGDKGKASFRTSSTSPPVATTPLRSTGTEKSLHGVGGEQQRSHKVSFGSTSPITRGGRSQSSTGYVVAGGGLGSAVTTGSNTPDVGGGERKAAVGRSGGVKLDFPKDESSTLSLLPQEMLPLCEAWKLSYADFLLRHGLLRVRTILLSYRFITSSNSAAINAATGKSSGIVRAEVGETEKTEEGLSVIRVCVPCSGTPSGTCPSCNKQPQKAVCSYCRVPIKGISMGCTICAHKFHAKCFQRYFCSPVTTPMTCPACSCSCLAHRGISTPVYTVAALPKQSPNITRGFNREKMPSGNAPFARSKPVPSQDGRGQNNSPEEGKGRLTYASLAKLGAIRENFGLGFTDGGHSGATSVLGFHADGDGDEVHSDRERTGREHRYEHRGDSLLSRARWGGEGGLLHWGSTTHHQ</sequence>
<dbReference type="Pfam" id="PF00400">
    <property type="entry name" value="WD40"/>
    <property type="match status" value="2"/>
</dbReference>
<feature type="compositionally biased region" description="Low complexity" evidence="5">
    <location>
        <begin position="1022"/>
        <end position="1033"/>
    </location>
</feature>
<feature type="compositionally biased region" description="Low complexity" evidence="5">
    <location>
        <begin position="496"/>
        <end position="512"/>
    </location>
</feature>
<feature type="region of interest" description="Disordered" evidence="5">
    <location>
        <begin position="1"/>
        <end position="67"/>
    </location>
</feature>
<keyword evidence="2" id="KW-0677">Repeat</keyword>
<feature type="region of interest" description="Disordered" evidence="5">
    <location>
        <begin position="1294"/>
        <end position="1335"/>
    </location>
</feature>
<feature type="compositionally biased region" description="Basic and acidic residues" evidence="5">
    <location>
        <begin position="1371"/>
        <end position="1393"/>
    </location>
</feature>
<dbReference type="InterPro" id="IPR019775">
    <property type="entry name" value="WD40_repeat_CS"/>
</dbReference>
<dbReference type="RefSeq" id="XP_064718479.1">
    <property type="nucleotide sequence ID" value="XM_064862407.1"/>
</dbReference>
<proteinExistence type="predicted"/>
<feature type="region of interest" description="Disordered" evidence="5">
    <location>
        <begin position="492"/>
        <end position="537"/>
    </location>
</feature>
<feature type="region of interest" description="Disordered" evidence="5">
    <location>
        <begin position="649"/>
        <end position="675"/>
    </location>
</feature>
<dbReference type="Proteomes" id="UP001432216">
    <property type="component" value="Chromosome 1"/>
</dbReference>
<keyword evidence="8" id="KW-1185">Reference proteome</keyword>
<evidence type="ECO:0000313" key="7">
    <source>
        <dbReference type="EMBL" id="WVO19239.1"/>
    </source>
</evidence>
<gene>
    <name evidence="7" type="ORF">IAS62_000518</name>
</gene>
<keyword evidence="3" id="KW-0863">Zinc-finger</keyword>
<dbReference type="InterPro" id="IPR001680">
    <property type="entry name" value="WD40_rpt"/>
</dbReference>
<evidence type="ECO:0000256" key="5">
    <source>
        <dbReference type="SAM" id="MobiDB-lite"/>
    </source>
</evidence>
<reference evidence="7 8" key="1">
    <citation type="submission" date="2024-01" db="EMBL/GenBank/DDBJ databases">
        <title>Comparative genomics of Cryptococcus and Kwoniella reveals pathogenesis evolution and contrasting modes of karyotype evolution via chromosome fusion or intercentromeric recombination.</title>
        <authorList>
            <person name="Coelho M.A."/>
            <person name="David-Palma M."/>
            <person name="Shea T."/>
            <person name="Bowers K."/>
            <person name="McGinley-Smith S."/>
            <person name="Mohammad A.W."/>
            <person name="Gnirke A."/>
            <person name="Yurkov A.M."/>
            <person name="Nowrousian M."/>
            <person name="Sun S."/>
            <person name="Cuomo C.A."/>
            <person name="Heitman J."/>
        </authorList>
    </citation>
    <scope>NUCLEOTIDE SEQUENCE [LARGE SCALE GENOMIC DNA]</scope>
    <source>
        <strain evidence="7 8">7685027</strain>
    </source>
</reference>
<feature type="compositionally biased region" description="Pro residues" evidence="5">
    <location>
        <begin position="761"/>
        <end position="771"/>
    </location>
</feature>
<organism evidence="7 8">
    <name type="scientific">Cryptococcus decagattii</name>
    <dbReference type="NCBI Taxonomy" id="1859122"/>
    <lineage>
        <taxon>Eukaryota</taxon>
        <taxon>Fungi</taxon>
        <taxon>Dikarya</taxon>
        <taxon>Basidiomycota</taxon>
        <taxon>Agaricomycotina</taxon>
        <taxon>Tremellomycetes</taxon>
        <taxon>Tremellales</taxon>
        <taxon>Cryptococcaceae</taxon>
        <taxon>Cryptococcus</taxon>
        <taxon>Cryptococcus gattii species complex</taxon>
    </lineage>
</organism>
<dbReference type="PROSITE" id="PS00678">
    <property type="entry name" value="WD_REPEATS_1"/>
    <property type="match status" value="1"/>
</dbReference>
<keyword evidence="3" id="KW-0862">Zinc</keyword>
<feature type="repeat" description="WD" evidence="4">
    <location>
        <begin position="157"/>
        <end position="192"/>
    </location>
</feature>
<dbReference type="InterPro" id="IPR049567">
    <property type="entry name" value="WDR59-like"/>
</dbReference>
<dbReference type="EMBL" id="CP143806">
    <property type="protein sequence ID" value="WVO19239.1"/>
    <property type="molecule type" value="Genomic_DNA"/>
</dbReference>
<dbReference type="SMART" id="SM00320">
    <property type="entry name" value="WD40"/>
    <property type="match status" value="5"/>
</dbReference>
<feature type="region of interest" description="Disordered" evidence="5">
    <location>
        <begin position="1366"/>
        <end position="1393"/>
    </location>
</feature>
<feature type="region of interest" description="Disordered" evidence="5">
    <location>
        <begin position="753"/>
        <end position="774"/>
    </location>
</feature>
<evidence type="ECO:0000256" key="4">
    <source>
        <dbReference type="PROSITE-ProRule" id="PRU00221"/>
    </source>
</evidence>
<keyword evidence="3" id="KW-0479">Metal-binding</keyword>
<dbReference type="PROSITE" id="PS50089">
    <property type="entry name" value="ZF_RING_2"/>
    <property type="match status" value="1"/>
</dbReference>
<feature type="region of interest" description="Disordered" evidence="5">
    <location>
        <begin position="987"/>
        <end position="1073"/>
    </location>
</feature>
<dbReference type="InterPro" id="IPR036322">
    <property type="entry name" value="WD40_repeat_dom_sf"/>
</dbReference>
<dbReference type="PANTHER" id="PTHR46170:SF1">
    <property type="entry name" value="GATOR COMPLEX PROTEIN WDR59"/>
    <property type="match status" value="1"/>
</dbReference>
<dbReference type="InterPro" id="IPR001841">
    <property type="entry name" value="Znf_RING"/>
</dbReference>
<name>A0ABZ2ALB6_9TREE</name>
<dbReference type="PANTHER" id="PTHR46170">
    <property type="entry name" value="GATOR COMPLEX PROTEIN WDR59"/>
    <property type="match status" value="1"/>
</dbReference>
<feature type="compositionally biased region" description="Low complexity" evidence="5">
    <location>
        <begin position="15"/>
        <end position="24"/>
    </location>
</feature>
<feature type="repeat" description="WD" evidence="4">
    <location>
        <begin position="244"/>
        <end position="278"/>
    </location>
</feature>
<evidence type="ECO:0000256" key="1">
    <source>
        <dbReference type="ARBA" id="ARBA00022574"/>
    </source>
</evidence>